<name>A0ABV1W6P6_9ACTN</name>
<comment type="caution">
    <text evidence="1">The sequence shown here is derived from an EMBL/GenBank/DDBJ whole genome shotgun (WGS) entry which is preliminary data.</text>
</comment>
<reference evidence="1 2" key="1">
    <citation type="submission" date="2024-06" db="EMBL/GenBank/DDBJ databases">
        <title>The Natural Products Discovery Center: Release of the First 8490 Sequenced Strains for Exploring Actinobacteria Biosynthetic Diversity.</title>
        <authorList>
            <person name="Kalkreuter E."/>
            <person name="Kautsar S.A."/>
            <person name="Yang D."/>
            <person name="Bader C.D."/>
            <person name="Teijaro C.N."/>
            <person name="Fluegel L."/>
            <person name="Davis C.M."/>
            <person name="Simpson J.R."/>
            <person name="Lauterbach L."/>
            <person name="Steele A.D."/>
            <person name="Gui C."/>
            <person name="Meng S."/>
            <person name="Li G."/>
            <person name="Viehrig K."/>
            <person name="Ye F."/>
            <person name="Su P."/>
            <person name="Kiefer A.F."/>
            <person name="Nichols A."/>
            <person name="Cepeda A.J."/>
            <person name="Yan W."/>
            <person name="Fan B."/>
            <person name="Jiang Y."/>
            <person name="Adhikari A."/>
            <person name="Zheng C.-J."/>
            <person name="Schuster L."/>
            <person name="Cowan T.M."/>
            <person name="Smanski M.J."/>
            <person name="Chevrette M.G."/>
            <person name="De Carvalho L.P.S."/>
            <person name="Shen B."/>
        </authorList>
    </citation>
    <scope>NUCLEOTIDE SEQUENCE [LARGE SCALE GENOMIC DNA]</scope>
    <source>
        <strain evidence="1 2">NPDC000634</strain>
    </source>
</reference>
<dbReference type="Proteomes" id="UP001458415">
    <property type="component" value="Unassembled WGS sequence"/>
</dbReference>
<dbReference type="EMBL" id="JBEPCU010000445">
    <property type="protein sequence ID" value="MER6979860.1"/>
    <property type="molecule type" value="Genomic_DNA"/>
</dbReference>
<protein>
    <submittedName>
        <fullName evidence="1">Uncharacterized protein</fullName>
    </submittedName>
</protein>
<sequence length="40" mass="4443">MAGGTRESTFRVPPFSCRTHVFEAFTTREDIGATLQLPNT</sequence>
<gene>
    <name evidence="1" type="ORF">ABT317_23540</name>
</gene>
<proteinExistence type="predicted"/>
<evidence type="ECO:0000313" key="1">
    <source>
        <dbReference type="EMBL" id="MER6979860.1"/>
    </source>
</evidence>
<keyword evidence="2" id="KW-1185">Reference proteome</keyword>
<accession>A0ABV1W6P6</accession>
<evidence type="ECO:0000313" key="2">
    <source>
        <dbReference type="Proteomes" id="UP001458415"/>
    </source>
</evidence>
<organism evidence="1 2">
    <name type="scientific">Streptomyces carpinensis</name>
    <dbReference type="NCBI Taxonomy" id="66369"/>
    <lineage>
        <taxon>Bacteria</taxon>
        <taxon>Bacillati</taxon>
        <taxon>Actinomycetota</taxon>
        <taxon>Actinomycetes</taxon>
        <taxon>Kitasatosporales</taxon>
        <taxon>Streptomycetaceae</taxon>
        <taxon>Streptomyces</taxon>
    </lineage>
</organism>